<accession>A0AC35UAI4</accession>
<dbReference type="WBParaSite" id="RSKR_0000923800.1">
    <property type="protein sequence ID" value="RSKR_0000923800.1"/>
    <property type="gene ID" value="RSKR_0000923800"/>
</dbReference>
<sequence length="228" mass="25645">MLDKLTHMSRSDNVVAPSNKELLKSIHEKDKSKMAVKVKLNSTTQLNVPSSTFDESSCAFFDQDTSSYVFPITPLKASPKKVVLLVEDTPEQKMAESRIQTDTTRRGLKRKLFATEDPESSLNSNPFSSMNGDDLEGVSSILISPTKVTTEPLLLIPNSTVRKSPRNHPPPIFHTPEGKRKRSKLEPTTILETPVNKVRKRRISKTDIKFAEFARNEILGDKVNSRKR</sequence>
<name>A0AC35UAI4_9BILA</name>
<evidence type="ECO:0000313" key="2">
    <source>
        <dbReference type="WBParaSite" id="RSKR_0000923800.1"/>
    </source>
</evidence>
<reference evidence="2" key="1">
    <citation type="submission" date="2016-11" db="UniProtKB">
        <authorList>
            <consortium name="WormBaseParasite"/>
        </authorList>
    </citation>
    <scope>IDENTIFICATION</scope>
    <source>
        <strain evidence="2">KR3021</strain>
    </source>
</reference>
<organism evidence="1 2">
    <name type="scientific">Rhabditophanes sp. KR3021</name>
    <dbReference type="NCBI Taxonomy" id="114890"/>
    <lineage>
        <taxon>Eukaryota</taxon>
        <taxon>Metazoa</taxon>
        <taxon>Ecdysozoa</taxon>
        <taxon>Nematoda</taxon>
        <taxon>Chromadorea</taxon>
        <taxon>Rhabditida</taxon>
        <taxon>Tylenchina</taxon>
        <taxon>Panagrolaimomorpha</taxon>
        <taxon>Strongyloidoidea</taxon>
        <taxon>Alloionematidae</taxon>
        <taxon>Rhabditophanes</taxon>
    </lineage>
</organism>
<protein>
    <submittedName>
        <fullName evidence="2">Shugoshin_C domain-containing protein</fullName>
    </submittedName>
</protein>
<dbReference type="Proteomes" id="UP000095286">
    <property type="component" value="Unplaced"/>
</dbReference>
<evidence type="ECO:0000313" key="1">
    <source>
        <dbReference type="Proteomes" id="UP000095286"/>
    </source>
</evidence>
<proteinExistence type="predicted"/>